<accession>A0A195DPL2</accession>
<proteinExistence type="inferred from homology"/>
<evidence type="ECO:0000256" key="7">
    <source>
        <dbReference type="ARBA" id="ARBA00023224"/>
    </source>
</evidence>
<dbReference type="GO" id="GO:0030425">
    <property type="term" value="C:dendrite"/>
    <property type="evidence" value="ECO:0007669"/>
    <property type="project" value="TreeGrafter"/>
</dbReference>
<feature type="transmembrane region" description="Helical" evidence="8">
    <location>
        <begin position="16"/>
        <end position="34"/>
    </location>
</feature>
<dbReference type="AlphaFoldDB" id="A0A195DPL2"/>
<evidence type="ECO:0000256" key="6">
    <source>
        <dbReference type="ARBA" id="ARBA00023170"/>
    </source>
</evidence>
<dbReference type="GO" id="GO:0007165">
    <property type="term" value="P:signal transduction"/>
    <property type="evidence" value="ECO:0007669"/>
    <property type="project" value="UniProtKB-KW"/>
</dbReference>
<gene>
    <name evidence="9" type="ORF">ALC57_12969</name>
</gene>
<dbReference type="Proteomes" id="UP000078492">
    <property type="component" value="Unassembled WGS sequence"/>
</dbReference>
<evidence type="ECO:0000256" key="5">
    <source>
        <dbReference type="ARBA" id="ARBA00023136"/>
    </source>
</evidence>
<dbReference type="EMBL" id="KQ980653">
    <property type="protein sequence ID" value="KYN14860.1"/>
    <property type="molecule type" value="Genomic_DNA"/>
</dbReference>
<dbReference type="GO" id="GO:0005886">
    <property type="term" value="C:plasma membrane"/>
    <property type="evidence" value="ECO:0007669"/>
    <property type="project" value="UniProtKB-SubCell"/>
</dbReference>
<comment type="function">
    <text evidence="8">Gustatory receptor which mediates acceptance or avoidance behavior, depending on its substrates.</text>
</comment>
<dbReference type="InterPro" id="IPR013604">
    <property type="entry name" value="7TM_chemorcpt"/>
</dbReference>
<evidence type="ECO:0000313" key="9">
    <source>
        <dbReference type="EMBL" id="KYN14860.1"/>
    </source>
</evidence>
<comment type="subcellular location">
    <subcellularLocation>
        <location evidence="1 8">Cell membrane</location>
        <topology evidence="1 8">Multi-pass membrane protein</topology>
    </subcellularLocation>
</comment>
<evidence type="ECO:0000256" key="8">
    <source>
        <dbReference type="RuleBase" id="RU363108"/>
    </source>
</evidence>
<keyword evidence="10" id="KW-1185">Reference proteome</keyword>
<feature type="transmembrane region" description="Helical" evidence="8">
    <location>
        <begin position="136"/>
        <end position="158"/>
    </location>
</feature>
<feature type="transmembrane region" description="Helical" evidence="8">
    <location>
        <begin position="85"/>
        <end position="102"/>
    </location>
</feature>
<comment type="caution">
    <text evidence="8">Lacks conserved residue(s) required for the propagation of feature annotation.</text>
</comment>
<keyword evidence="7 8" id="KW-0807">Transducer</keyword>
<name>A0A195DPL2_9HYME</name>
<protein>
    <recommendedName>
        <fullName evidence="8">Gustatory receptor</fullName>
    </recommendedName>
</protein>
<keyword evidence="4 8" id="KW-1133">Transmembrane helix</keyword>
<dbReference type="GO" id="GO:0043025">
    <property type="term" value="C:neuronal cell body"/>
    <property type="evidence" value="ECO:0007669"/>
    <property type="project" value="TreeGrafter"/>
</dbReference>
<dbReference type="GO" id="GO:0050909">
    <property type="term" value="P:sensory perception of taste"/>
    <property type="evidence" value="ECO:0007669"/>
    <property type="project" value="InterPro"/>
</dbReference>
<keyword evidence="3 8" id="KW-0812">Transmembrane</keyword>
<dbReference type="GO" id="GO:0007635">
    <property type="term" value="P:chemosensory behavior"/>
    <property type="evidence" value="ECO:0007669"/>
    <property type="project" value="TreeGrafter"/>
</dbReference>
<dbReference type="Pfam" id="PF08395">
    <property type="entry name" value="7tm_7"/>
    <property type="match status" value="1"/>
</dbReference>
<dbReference type="STRING" id="471704.A0A195DPL2"/>
<dbReference type="PANTHER" id="PTHR21143:SF133">
    <property type="entry name" value="GUSTATORY AND PHEROMONE RECEPTOR 32A-RELATED"/>
    <property type="match status" value="1"/>
</dbReference>
<dbReference type="GO" id="GO:0030424">
    <property type="term" value="C:axon"/>
    <property type="evidence" value="ECO:0007669"/>
    <property type="project" value="TreeGrafter"/>
</dbReference>
<dbReference type="PANTHER" id="PTHR21143">
    <property type="entry name" value="INVERTEBRATE GUSTATORY RECEPTOR"/>
    <property type="match status" value="1"/>
</dbReference>
<keyword evidence="2 8" id="KW-1003">Cell membrane</keyword>
<evidence type="ECO:0000313" key="10">
    <source>
        <dbReference type="Proteomes" id="UP000078492"/>
    </source>
</evidence>
<comment type="similarity">
    <text evidence="8">Belongs to the insect chemoreceptor superfamily. Gustatory receptor (GR) family.</text>
</comment>
<organism evidence="9 10">
    <name type="scientific">Trachymyrmex cornetzi</name>
    <dbReference type="NCBI Taxonomy" id="471704"/>
    <lineage>
        <taxon>Eukaryota</taxon>
        <taxon>Metazoa</taxon>
        <taxon>Ecdysozoa</taxon>
        <taxon>Arthropoda</taxon>
        <taxon>Hexapoda</taxon>
        <taxon>Insecta</taxon>
        <taxon>Pterygota</taxon>
        <taxon>Neoptera</taxon>
        <taxon>Endopterygota</taxon>
        <taxon>Hymenoptera</taxon>
        <taxon>Apocrita</taxon>
        <taxon>Aculeata</taxon>
        <taxon>Formicoidea</taxon>
        <taxon>Formicidae</taxon>
        <taxon>Myrmicinae</taxon>
        <taxon>Trachymyrmex</taxon>
    </lineage>
</organism>
<feature type="transmembrane region" description="Helical" evidence="8">
    <location>
        <begin position="245"/>
        <end position="269"/>
    </location>
</feature>
<sequence length="369" mass="43286">MWKKWQLFRAKDFQSLMYPCFTFSSILGIFPYKISGSTFETSKQRYILTIFILGVFSIYMLVVLYEINIAGTIYVGNVPKALERSCLYISANFMMVVAYILSDSRMHFFQTIMNVSSKLPINSYEKLSKLIHTKDIFGFFLRVIVEIFYCFKLDFTWYKVPIPYIHLMAFQMDMLYMNCVCILKACFKRIDDNLINLRELIINDEQHLSRRIYHENKNSFLLMELKALKKQHLAISDTVQMLNTIFSLHILTTVIMTFSQLTFHLYYYITYWEISMFENNIFEIFSHIPSLVHTTVHCIKISLVVWACETGKDRAVKIAITVHDLLNNTSDKEITEELQLFSVQILHCENTFSAKGLNVDVTLLIAVNE</sequence>
<evidence type="ECO:0000256" key="4">
    <source>
        <dbReference type="ARBA" id="ARBA00022989"/>
    </source>
</evidence>
<reference evidence="9 10" key="1">
    <citation type="submission" date="2015-09" db="EMBL/GenBank/DDBJ databases">
        <title>Trachymyrmex cornetzi WGS genome.</title>
        <authorList>
            <person name="Nygaard S."/>
            <person name="Hu H."/>
            <person name="Boomsma J."/>
            <person name="Zhang G."/>
        </authorList>
    </citation>
    <scope>NUCLEOTIDE SEQUENCE [LARGE SCALE GENOMIC DNA]</scope>
    <source>
        <strain evidence="9">Tcor2-1</strain>
        <tissue evidence="9">Whole body</tissue>
    </source>
</reference>
<feature type="transmembrane region" description="Helical" evidence="8">
    <location>
        <begin position="46"/>
        <end position="65"/>
    </location>
</feature>
<evidence type="ECO:0000256" key="1">
    <source>
        <dbReference type="ARBA" id="ARBA00004651"/>
    </source>
</evidence>
<keyword evidence="6 8" id="KW-0675">Receptor</keyword>
<evidence type="ECO:0000256" key="2">
    <source>
        <dbReference type="ARBA" id="ARBA00022475"/>
    </source>
</evidence>
<evidence type="ECO:0000256" key="3">
    <source>
        <dbReference type="ARBA" id="ARBA00022692"/>
    </source>
</evidence>
<keyword evidence="5 8" id="KW-0472">Membrane</keyword>
<dbReference type="GO" id="GO:0008049">
    <property type="term" value="P:male courtship behavior"/>
    <property type="evidence" value="ECO:0007669"/>
    <property type="project" value="TreeGrafter"/>
</dbReference>